<dbReference type="Gene3D" id="1.10.10.10">
    <property type="entry name" value="Winged helix-like DNA-binding domain superfamily/Winged helix DNA-binding domain"/>
    <property type="match status" value="1"/>
</dbReference>
<dbReference type="EMBL" id="BMBA01000001">
    <property type="protein sequence ID" value="GFZ30044.1"/>
    <property type="molecule type" value="Genomic_DNA"/>
</dbReference>
<dbReference type="PANTHER" id="PTHR30154:SF55">
    <property type="entry name" value="HTH-TYPE TRANSCRIPTIONAL REGULATOR LRPB"/>
    <property type="match status" value="1"/>
</dbReference>
<name>A0ABQ1E5N8_9CLOT</name>
<dbReference type="InterPro" id="IPR019887">
    <property type="entry name" value="Tscrpt_reg_AsnC/Lrp_C"/>
</dbReference>
<dbReference type="Pfam" id="PF13412">
    <property type="entry name" value="HTH_24"/>
    <property type="match status" value="1"/>
</dbReference>
<evidence type="ECO:0000256" key="3">
    <source>
        <dbReference type="ARBA" id="ARBA00023163"/>
    </source>
</evidence>
<keyword evidence="1" id="KW-0805">Transcription regulation</keyword>
<dbReference type="PANTHER" id="PTHR30154">
    <property type="entry name" value="LEUCINE-RESPONSIVE REGULATORY PROTEIN"/>
    <property type="match status" value="1"/>
</dbReference>
<dbReference type="SMART" id="SM00344">
    <property type="entry name" value="HTH_ASNC"/>
    <property type="match status" value="1"/>
</dbReference>
<dbReference type="Gene3D" id="3.30.70.920">
    <property type="match status" value="1"/>
</dbReference>
<feature type="domain" description="HTH asnC-type" evidence="4">
    <location>
        <begin position="2"/>
        <end position="63"/>
    </location>
</feature>
<dbReference type="InterPro" id="IPR011008">
    <property type="entry name" value="Dimeric_a/b-barrel"/>
</dbReference>
<protein>
    <submittedName>
        <fullName evidence="5">HTH-type transcriptional regulator LrpA</fullName>
    </submittedName>
</protein>
<dbReference type="Pfam" id="PF01037">
    <property type="entry name" value="AsnC_trans_reg"/>
    <property type="match status" value="1"/>
</dbReference>
<sequence length="139" mass="15987">MLDSTDFSILDELSKNSRITMKELGNKVHLTGQAAASRVAKLEDTGVIERYTIKTNQVKLGYYIHAFMNILIRTTQHDPYISFIKTQAKYLINNYKISGEGCYLLECKFTSNEELDKFLEALNRHANYKLSIVINKMLD</sequence>
<keyword evidence="3" id="KW-0804">Transcription</keyword>
<dbReference type="Proteomes" id="UP000663802">
    <property type="component" value="Unassembled WGS sequence"/>
</dbReference>
<dbReference type="InterPro" id="IPR000485">
    <property type="entry name" value="AsnC-type_HTH_dom"/>
</dbReference>
<gene>
    <name evidence="5" type="primary">lrpA</name>
    <name evidence="5" type="ORF">CSC2_05700</name>
</gene>
<evidence type="ECO:0000313" key="6">
    <source>
        <dbReference type="Proteomes" id="UP000663802"/>
    </source>
</evidence>
<evidence type="ECO:0000256" key="1">
    <source>
        <dbReference type="ARBA" id="ARBA00023015"/>
    </source>
</evidence>
<evidence type="ECO:0000256" key="2">
    <source>
        <dbReference type="ARBA" id="ARBA00023125"/>
    </source>
</evidence>
<dbReference type="PROSITE" id="PS50956">
    <property type="entry name" value="HTH_ASNC_2"/>
    <property type="match status" value="1"/>
</dbReference>
<comment type="caution">
    <text evidence="5">The sequence shown here is derived from an EMBL/GenBank/DDBJ whole genome shotgun (WGS) entry which is preliminary data.</text>
</comment>
<dbReference type="SUPFAM" id="SSF54909">
    <property type="entry name" value="Dimeric alpha+beta barrel"/>
    <property type="match status" value="1"/>
</dbReference>
<dbReference type="RefSeq" id="WP_206868054.1">
    <property type="nucleotide sequence ID" value="NZ_BMBA01000001.1"/>
</dbReference>
<proteinExistence type="predicted"/>
<reference evidence="5 6" key="1">
    <citation type="journal article" date="2021" name="Int. J. Syst. Evol. Microbiol.">
        <title>Clostridium zeae sp. nov., isolated from corn silage.</title>
        <authorList>
            <person name="Kobayashi H."/>
            <person name="Tanizawa Y."/>
            <person name="Yagura M."/>
            <person name="Sakamoto M."/>
            <person name="Ohkuma M."/>
            <person name="Tohno M."/>
        </authorList>
    </citation>
    <scope>NUCLEOTIDE SEQUENCE [LARGE SCALE GENOMIC DNA]</scope>
    <source>
        <strain evidence="5 6">CSC2</strain>
    </source>
</reference>
<organism evidence="5 6">
    <name type="scientific">Clostridium zeae</name>
    <dbReference type="NCBI Taxonomy" id="2759022"/>
    <lineage>
        <taxon>Bacteria</taxon>
        <taxon>Bacillati</taxon>
        <taxon>Bacillota</taxon>
        <taxon>Clostridia</taxon>
        <taxon>Eubacteriales</taxon>
        <taxon>Clostridiaceae</taxon>
        <taxon>Clostridium</taxon>
    </lineage>
</organism>
<evidence type="ECO:0000259" key="4">
    <source>
        <dbReference type="PROSITE" id="PS50956"/>
    </source>
</evidence>
<dbReference type="InterPro" id="IPR036390">
    <property type="entry name" value="WH_DNA-bd_sf"/>
</dbReference>
<dbReference type="SUPFAM" id="SSF46785">
    <property type="entry name" value="Winged helix' DNA-binding domain"/>
    <property type="match status" value="1"/>
</dbReference>
<accession>A0ABQ1E5N8</accession>
<dbReference type="PRINTS" id="PR00033">
    <property type="entry name" value="HTHASNC"/>
</dbReference>
<dbReference type="InterPro" id="IPR036388">
    <property type="entry name" value="WH-like_DNA-bd_sf"/>
</dbReference>
<dbReference type="InterPro" id="IPR019888">
    <property type="entry name" value="Tscrpt_reg_AsnC-like"/>
</dbReference>
<keyword evidence="2" id="KW-0238">DNA-binding</keyword>
<evidence type="ECO:0000313" key="5">
    <source>
        <dbReference type="EMBL" id="GFZ30044.1"/>
    </source>
</evidence>
<keyword evidence="6" id="KW-1185">Reference proteome</keyword>